<dbReference type="InterPro" id="IPR045061">
    <property type="entry name" value="FtsZ/CetZ"/>
</dbReference>
<organism evidence="9 10">
    <name type="scientific">Desulfurispira natronophila</name>
    <dbReference type="NCBI Taxonomy" id="682562"/>
    <lineage>
        <taxon>Bacteria</taxon>
        <taxon>Pseudomonadati</taxon>
        <taxon>Chrysiogenota</taxon>
        <taxon>Chrysiogenia</taxon>
        <taxon>Chrysiogenales</taxon>
        <taxon>Chrysiogenaceae</taxon>
        <taxon>Desulfurispira</taxon>
    </lineage>
</organism>
<feature type="compositionally biased region" description="Low complexity" evidence="6">
    <location>
        <begin position="354"/>
        <end position="369"/>
    </location>
</feature>
<dbReference type="Proteomes" id="UP000528322">
    <property type="component" value="Unassembled WGS sequence"/>
</dbReference>
<feature type="compositionally biased region" description="Pro residues" evidence="6">
    <location>
        <begin position="370"/>
        <end position="379"/>
    </location>
</feature>
<dbReference type="SUPFAM" id="SSF52490">
    <property type="entry name" value="Tubulin nucleotide-binding domain-like"/>
    <property type="match status" value="1"/>
</dbReference>
<dbReference type="InterPro" id="IPR018316">
    <property type="entry name" value="Tubulin/FtsZ_2-layer-sand-dom"/>
</dbReference>
<dbReference type="GO" id="GO:0032153">
    <property type="term" value="C:cell division site"/>
    <property type="evidence" value="ECO:0007669"/>
    <property type="project" value="UniProtKB-UniRule"/>
</dbReference>
<dbReference type="EMBL" id="JACHID010000008">
    <property type="protein sequence ID" value="MBB5022139.1"/>
    <property type="molecule type" value="Genomic_DNA"/>
</dbReference>
<evidence type="ECO:0000256" key="6">
    <source>
        <dbReference type="SAM" id="MobiDB-lite"/>
    </source>
</evidence>
<dbReference type="GO" id="GO:0003924">
    <property type="term" value="F:GTPase activity"/>
    <property type="evidence" value="ECO:0007669"/>
    <property type="project" value="UniProtKB-UniRule"/>
</dbReference>
<keyword evidence="10" id="KW-1185">Reference proteome</keyword>
<dbReference type="NCBIfam" id="TIGR00065">
    <property type="entry name" value="ftsZ"/>
    <property type="match status" value="1"/>
</dbReference>
<feature type="binding site" evidence="4">
    <location>
        <position position="139"/>
    </location>
    <ligand>
        <name>GTP</name>
        <dbReference type="ChEBI" id="CHEBI:37565"/>
    </ligand>
</feature>
<dbReference type="InterPro" id="IPR008280">
    <property type="entry name" value="Tub_FtsZ_C"/>
</dbReference>
<proteinExistence type="inferred from homology"/>
<feature type="domain" description="Tubulin/FtsZ GTPase" evidence="7">
    <location>
        <begin position="13"/>
        <end position="205"/>
    </location>
</feature>
<dbReference type="InterPro" id="IPR037103">
    <property type="entry name" value="Tubulin/FtsZ-like_C"/>
</dbReference>
<dbReference type="RefSeq" id="WP_183732112.1">
    <property type="nucleotide sequence ID" value="NZ_JACHID010000008.1"/>
</dbReference>
<dbReference type="CDD" id="cd02201">
    <property type="entry name" value="FtsZ_type1"/>
    <property type="match status" value="1"/>
</dbReference>
<keyword evidence="4" id="KW-0963">Cytoplasm</keyword>
<evidence type="ECO:0000256" key="2">
    <source>
        <dbReference type="ARBA" id="ARBA00022741"/>
    </source>
</evidence>
<dbReference type="SMART" id="SM00864">
    <property type="entry name" value="Tubulin"/>
    <property type="match status" value="1"/>
</dbReference>
<keyword evidence="4" id="KW-0131">Cell cycle</keyword>
<dbReference type="PRINTS" id="PR00423">
    <property type="entry name" value="CELLDVISFTSZ"/>
</dbReference>
<feature type="binding site" evidence="4">
    <location>
        <position position="187"/>
    </location>
    <ligand>
        <name>GTP</name>
        <dbReference type="ChEBI" id="CHEBI:37565"/>
    </ligand>
</feature>
<comment type="caution">
    <text evidence="9">The sequence shown here is derived from an EMBL/GenBank/DDBJ whole genome shotgun (WGS) entry which is preliminary data.</text>
</comment>
<dbReference type="GO" id="GO:0005737">
    <property type="term" value="C:cytoplasm"/>
    <property type="evidence" value="ECO:0007669"/>
    <property type="project" value="UniProtKB-SubCell"/>
</dbReference>
<dbReference type="GO" id="GO:0043093">
    <property type="term" value="P:FtsZ-dependent cytokinesis"/>
    <property type="evidence" value="ECO:0007669"/>
    <property type="project" value="UniProtKB-UniRule"/>
</dbReference>
<feature type="binding site" evidence="4">
    <location>
        <begin position="108"/>
        <end position="110"/>
    </location>
    <ligand>
        <name>GTP</name>
        <dbReference type="ChEBI" id="CHEBI:37565"/>
    </ligand>
</feature>
<evidence type="ECO:0000259" key="7">
    <source>
        <dbReference type="SMART" id="SM00864"/>
    </source>
</evidence>
<dbReference type="InterPro" id="IPR036525">
    <property type="entry name" value="Tubulin/FtsZ_GTPase_sf"/>
</dbReference>
<dbReference type="Gene3D" id="3.30.1330.20">
    <property type="entry name" value="Tubulin/FtsZ, C-terminal domain"/>
    <property type="match status" value="1"/>
</dbReference>
<evidence type="ECO:0000313" key="10">
    <source>
        <dbReference type="Proteomes" id="UP000528322"/>
    </source>
</evidence>
<evidence type="ECO:0000313" key="9">
    <source>
        <dbReference type="EMBL" id="MBB5022139.1"/>
    </source>
</evidence>
<dbReference type="Pfam" id="PF00091">
    <property type="entry name" value="Tubulin"/>
    <property type="match status" value="1"/>
</dbReference>
<keyword evidence="2 4" id="KW-0547">Nucleotide-binding</keyword>
<dbReference type="Pfam" id="PF12327">
    <property type="entry name" value="FtsZ_C"/>
    <property type="match status" value="1"/>
</dbReference>
<dbReference type="FunFam" id="3.40.50.1440:FF:000001">
    <property type="entry name" value="Cell division protein FtsZ"/>
    <property type="match status" value="1"/>
</dbReference>
<dbReference type="PANTHER" id="PTHR30314:SF3">
    <property type="entry name" value="MITOCHONDRIAL DIVISION PROTEIN FSZA"/>
    <property type="match status" value="1"/>
</dbReference>
<feature type="binding site" evidence="4">
    <location>
        <position position="143"/>
    </location>
    <ligand>
        <name>GTP</name>
        <dbReference type="ChEBI" id="CHEBI:37565"/>
    </ligand>
</feature>
<dbReference type="InterPro" id="IPR003008">
    <property type="entry name" value="Tubulin_FtsZ_GTPase"/>
</dbReference>
<dbReference type="InterPro" id="IPR024757">
    <property type="entry name" value="FtsZ_C"/>
</dbReference>
<dbReference type="SMART" id="SM00865">
    <property type="entry name" value="Tubulin_C"/>
    <property type="match status" value="1"/>
</dbReference>
<dbReference type="GO" id="GO:0051258">
    <property type="term" value="P:protein polymerization"/>
    <property type="evidence" value="ECO:0007669"/>
    <property type="project" value="UniProtKB-UniRule"/>
</dbReference>
<reference evidence="9 10" key="1">
    <citation type="submission" date="2020-08" db="EMBL/GenBank/DDBJ databases">
        <title>Genomic Encyclopedia of Type Strains, Phase IV (KMG-IV): sequencing the most valuable type-strain genomes for metagenomic binning, comparative biology and taxonomic classification.</title>
        <authorList>
            <person name="Goeker M."/>
        </authorList>
    </citation>
    <scope>NUCLEOTIDE SEQUENCE [LARGE SCALE GENOMIC DNA]</scope>
    <source>
        <strain evidence="9 10">DSM 22071</strain>
    </source>
</reference>
<feature type="binding site" evidence="4">
    <location>
        <begin position="21"/>
        <end position="25"/>
    </location>
    <ligand>
        <name>GTP</name>
        <dbReference type="ChEBI" id="CHEBI:37565"/>
    </ligand>
</feature>
<dbReference type="GO" id="GO:0005525">
    <property type="term" value="F:GTP binding"/>
    <property type="evidence" value="ECO:0007669"/>
    <property type="project" value="UniProtKB-UniRule"/>
</dbReference>
<name>A0A7W8DH82_9BACT</name>
<evidence type="ECO:0000256" key="4">
    <source>
        <dbReference type="HAMAP-Rule" id="MF_00909"/>
    </source>
</evidence>
<dbReference type="AlphaFoldDB" id="A0A7W8DH82"/>
<keyword evidence="4 9" id="KW-0132">Cell division</keyword>
<evidence type="ECO:0000256" key="1">
    <source>
        <dbReference type="ARBA" id="ARBA00009690"/>
    </source>
</evidence>
<feature type="domain" description="Tubulin/FtsZ 2-layer sandwich" evidence="8">
    <location>
        <begin position="207"/>
        <end position="325"/>
    </location>
</feature>
<evidence type="ECO:0000259" key="8">
    <source>
        <dbReference type="SMART" id="SM00865"/>
    </source>
</evidence>
<dbReference type="PANTHER" id="PTHR30314">
    <property type="entry name" value="CELL DIVISION PROTEIN FTSZ-RELATED"/>
    <property type="match status" value="1"/>
</dbReference>
<comment type="function">
    <text evidence="4">Essential cell division protein that forms a contractile ring structure (Z ring) at the future cell division site. The regulation of the ring assembly controls the timing and the location of cell division. One of the functions of the FtsZ ring is to recruit other cell division proteins to the septum to produce a new cell wall between the dividing cells. Binds GTP and shows GTPase activity.</text>
</comment>
<keyword evidence="4" id="KW-0717">Septation</keyword>
<dbReference type="Gene3D" id="3.40.50.1440">
    <property type="entry name" value="Tubulin/FtsZ, GTPase domain"/>
    <property type="match status" value="1"/>
</dbReference>
<keyword evidence="3 4" id="KW-0342">GTP-binding</keyword>
<sequence>MLEFEEDYIPGAMIKVIGVGGAGGNAVNSMIDAALEGVEFIAANTDQRALDISKAPVKLQIGSKLTRGLGAGANPDVGRKAAEEDAERLREALSGADMVFVTLGLGGGTGTGASPVIAKVAREMGALTIAVATMPFTFEGRRRIQVAQKGYLELRDYVDSVITIPNQRLFEICDKSTKLTEAYLLADDVLKQAVQGISDAINVTGMVNIDFADVRTVMTNSGLALMGTGEAEGENRAVEAARKAITSPLLKDFDISGAKNILLNITCGMDTALHEIEAVAKVVSEAAKGDAEIIYGNVINPDMESRMKVTVIATSFRSDEEKARAAAANAENKAAVTNDGSRKAPESVAAGNTPPAKEPAAAASVAQPASPHPASPPAATPHAALGALERDLQDDDMIIDEVPPQEEQKNTTPPTGSRVNQEFVSIKKIRENQSADVQKIHQILGGNDETDYFDIPAFLRNQAD</sequence>
<protein>
    <recommendedName>
        <fullName evidence="4 5">Cell division protein FtsZ</fullName>
    </recommendedName>
</protein>
<dbReference type="InterPro" id="IPR000158">
    <property type="entry name" value="Cell_div_FtsZ"/>
</dbReference>
<feature type="region of interest" description="Disordered" evidence="6">
    <location>
        <begin position="327"/>
        <end position="381"/>
    </location>
</feature>
<dbReference type="HAMAP" id="MF_00909">
    <property type="entry name" value="FtsZ"/>
    <property type="match status" value="1"/>
</dbReference>
<evidence type="ECO:0000256" key="5">
    <source>
        <dbReference type="NCBIfam" id="TIGR00065"/>
    </source>
</evidence>
<dbReference type="GO" id="GO:0000917">
    <property type="term" value="P:division septum assembly"/>
    <property type="evidence" value="ECO:0007669"/>
    <property type="project" value="UniProtKB-KW"/>
</dbReference>
<evidence type="ECO:0000256" key="3">
    <source>
        <dbReference type="ARBA" id="ARBA00023134"/>
    </source>
</evidence>
<gene>
    <name evidence="4" type="primary">ftsZ</name>
    <name evidence="9" type="ORF">HNR37_001467</name>
</gene>
<accession>A0A7W8DH82</accession>
<comment type="subunit">
    <text evidence="4">Homodimer. Polymerizes to form a dynamic ring structure in a strictly GTP-dependent manner. Interacts directly with several other division proteins.</text>
</comment>
<dbReference type="SUPFAM" id="SSF55307">
    <property type="entry name" value="Tubulin C-terminal domain-like"/>
    <property type="match status" value="1"/>
</dbReference>
<comment type="subcellular location">
    <subcellularLocation>
        <location evidence="4">Cytoplasm</location>
    </subcellularLocation>
    <text evidence="4">Assembles at midcell at the inner surface of the cytoplasmic membrane.</text>
</comment>
<comment type="similarity">
    <text evidence="1 4">Belongs to the FtsZ family.</text>
</comment>